<dbReference type="EMBL" id="ML995551">
    <property type="protein sequence ID" value="KAF2135793.1"/>
    <property type="molecule type" value="Genomic_DNA"/>
</dbReference>
<evidence type="ECO:0000313" key="2">
    <source>
        <dbReference type="EMBL" id="KAF2135793.1"/>
    </source>
</evidence>
<evidence type="ECO:0008006" key="4">
    <source>
        <dbReference type="Google" id="ProtNLM"/>
    </source>
</evidence>
<evidence type="ECO:0000313" key="3">
    <source>
        <dbReference type="Proteomes" id="UP000799438"/>
    </source>
</evidence>
<gene>
    <name evidence="2" type="ORF">K452DRAFT_313709</name>
</gene>
<organism evidence="2 3">
    <name type="scientific">Aplosporella prunicola CBS 121167</name>
    <dbReference type="NCBI Taxonomy" id="1176127"/>
    <lineage>
        <taxon>Eukaryota</taxon>
        <taxon>Fungi</taxon>
        <taxon>Dikarya</taxon>
        <taxon>Ascomycota</taxon>
        <taxon>Pezizomycotina</taxon>
        <taxon>Dothideomycetes</taxon>
        <taxon>Dothideomycetes incertae sedis</taxon>
        <taxon>Botryosphaeriales</taxon>
        <taxon>Aplosporellaceae</taxon>
        <taxon>Aplosporella</taxon>
    </lineage>
</organism>
<dbReference type="GeneID" id="54301183"/>
<dbReference type="AlphaFoldDB" id="A0A6A6AX83"/>
<evidence type="ECO:0000256" key="1">
    <source>
        <dbReference type="SAM" id="MobiDB-lite"/>
    </source>
</evidence>
<proteinExistence type="predicted"/>
<name>A0A6A6AX83_9PEZI</name>
<accession>A0A6A6AX83</accession>
<protein>
    <recommendedName>
        <fullName evidence="4">TLDc domain-containing protein</fullName>
    </recommendedName>
</protein>
<dbReference type="RefSeq" id="XP_033391511.1">
    <property type="nucleotide sequence ID" value="XM_033543686.1"/>
</dbReference>
<keyword evidence="3" id="KW-1185">Reference proteome</keyword>
<feature type="region of interest" description="Disordered" evidence="1">
    <location>
        <begin position="420"/>
        <end position="468"/>
    </location>
</feature>
<sequence length="533" mass="58646">MGQHPSLQRFNPKEVFASPEEVRARLLDHLYQRSDAHRRLSLRDLFQEQCSQEGIKSNSDIKVTPAVWTPATFASTLAKYDPSLVDAFNDAAPLLYKLTLRHGAYPFRHTEGTQKELTLVTFITALAMLSHPAEHLADRCSICPRREIWTPDDRIRLYFQSIATVPTDQCAVTAPDDGVLVVDDDKDLLDVMENTMPPEEKVRYLRTTFKGAAALLPPSGAADQLNDAVVAPRDVRALIGLMVALAMRGMGFGVSSASLTWHEYTAEPCLLDPLRDYIGDRFGLRGYGRRYIHPDNLPPFRALVSSSKILSPPQTVQLLALLHVPHPAVFGSRVYAHVPRTEAQTQAQALSRLLQDKTDRLVLLSAAEVDADATAQHTFAIYLCSKASTSTSTSKYSSLPQLCSLSFSLAPRQRVLFSSSDDGSGSFDRNGRHEGSEIAEVETSGEGSCKGAEQTEEIGGSNGAGDRRNNAVALTESGELRIAHGSGSWVFRPDMARVRLAYPLPLKKQTGHKNSIGKEEKEYTVSAVEVWET</sequence>
<reference evidence="2" key="1">
    <citation type="journal article" date="2020" name="Stud. Mycol.">
        <title>101 Dothideomycetes genomes: a test case for predicting lifestyles and emergence of pathogens.</title>
        <authorList>
            <person name="Haridas S."/>
            <person name="Albert R."/>
            <person name="Binder M."/>
            <person name="Bloem J."/>
            <person name="Labutti K."/>
            <person name="Salamov A."/>
            <person name="Andreopoulos B."/>
            <person name="Baker S."/>
            <person name="Barry K."/>
            <person name="Bills G."/>
            <person name="Bluhm B."/>
            <person name="Cannon C."/>
            <person name="Castanera R."/>
            <person name="Culley D."/>
            <person name="Daum C."/>
            <person name="Ezra D."/>
            <person name="Gonzalez J."/>
            <person name="Henrissat B."/>
            <person name="Kuo A."/>
            <person name="Liang C."/>
            <person name="Lipzen A."/>
            <person name="Lutzoni F."/>
            <person name="Magnuson J."/>
            <person name="Mondo S."/>
            <person name="Nolan M."/>
            <person name="Ohm R."/>
            <person name="Pangilinan J."/>
            <person name="Park H.-J."/>
            <person name="Ramirez L."/>
            <person name="Alfaro M."/>
            <person name="Sun H."/>
            <person name="Tritt A."/>
            <person name="Yoshinaga Y."/>
            <person name="Zwiers L.-H."/>
            <person name="Turgeon B."/>
            <person name="Goodwin S."/>
            <person name="Spatafora J."/>
            <person name="Crous P."/>
            <person name="Grigoriev I."/>
        </authorList>
    </citation>
    <scope>NUCLEOTIDE SEQUENCE</scope>
    <source>
        <strain evidence="2">CBS 121167</strain>
    </source>
</reference>
<dbReference type="OrthoDB" id="3736964at2759"/>
<dbReference type="Proteomes" id="UP000799438">
    <property type="component" value="Unassembled WGS sequence"/>
</dbReference>